<dbReference type="InterPro" id="IPR000182">
    <property type="entry name" value="GNAT_dom"/>
</dbReference>
<dbReference type="AlphaFoldDB" id="A0AAD7GGG6"/>
<dbReference type="InterPro" id="IPR053144">
    <property type="entry name" value="Acetyltransferase_Butenolide"/>
</dbReference>
<dbReference type="EMBL" id="JARKIE010000069">
    <property type="protein sequence ID" value="KAJ7689793.1"/>
    <property type="molecule type" value="Genomic_DNA"/>
</dbReference>
<dbReference type="SUPFAM" id="SSF55729">
    <property type="entry name" value="Acyl-CoA N-acyltransferases (Nat)"/>
    <property type="match status" value="1"/>
</dbReference>
<comment type="caution">
    <text evidence="2">The sequence shown here is derived from an EMBL/GenBank/DDBJ whole genome shotgun (WGS) entry which is preliminary data.</text>
</comment>
<gene>
    <name evidence="2" type="ORF">B0H17DRAFT_983429</name>
</gene>
<dbReference type="PANTHER" id="PTHR43233:SF1">
    <property type="entry name" value="FAMILY N-ACETYLTRANSFERASE, PUTATIVE (AFU_ORTHOLOGUE AFUA_6G03350)-RELATED"/>
    <property type="match status" value="1"/>
</dbReference>
<dbReference type="PANTHER" id="PTHR43233">
    <property type="entry name" value="FAMILY N-ACETYLTRANSFERASE, PUTATIVE (AFU_ORTHOLOGUE AFUA_6G03350)-RELATED"/>
    <property type="match status" value="1"/>
</dbReference>
<dbReference type="Pfam" id="PF00583">
    <property type="entry name" value="Acetyltransf_1"/>
    <property type="match status" value="1"/>
</dbReference>
<dbReference type="Gene3D" id="3.40.630.30">
    <property type="match status" value="1"/>
</dbReference>
<feature type="domain" description="N-acetyltransferase" evidence="1">
    <location>
        <begin position="16"/>
        <end position="163"/>
    </location>
</feature>
<keyword evidence="3" id="KW-1185">Reference proteome</keyword>
<accession>A0AAD7GGG6</accession>
<sequence length="171" mass="19111">MSVLQEWRKDSFLISTSQALLQPDVINDAFESDYMYWTRRLSPTTLQKMLESSLCFGVYIASDDPATPGPVQIGLARLVTDYVSLAYLTDVFILPSYQGKGLGKWLMKCINEAVTEWPDLRAVLLFAGGAHAEHATKFYNDMLGAEVFDPVKEGDPDMKLLCRFGPGSAFR</sequence>
<protein>
    <recommendedName>
        <fullName evidence="1">N-acetyltransferase domain-containing protein</fullName>
    </recommendedName>
</protein>
<evidence type="ECO:0000313" key="3">
    <source>
        <dbReference type="Proteomes" id="UP001221757"/>
    </source>
</evidence>
<dbReference type="Proteomes" id="UP001221757">
    <property type="component" value="Unassembled WGS sequence"/>
</dbReference>
<dbReference type="GO" id="GO:0016747">
    <property type="term" value="F:acyltransferase activity, transferring groups other than amino-acyl groups"/>
    <property type="evidence" value="ECO:0007669"/>
    <property type="project" value="InterPro"/>
</dbReference>
<evidence type="ECO:0000313" key="2">
    <source>
        <dbReference type="EMBL" id="KAJ7689793.1"/>
    </source>
</evidence>
<dbReference type="CDD" id="cd04301">
    <property type="entry name" value="NAT_SF"/>
    <property type="match status" value="1"/>
</dbReference>
<organism evidence="2 3">
    <name type="scientific">Mycena rosella</name>
    <name type="common">Pink bonnet</name>
    <name type="synonym">Agaricus rosellus</name>
    <dbReference type="NCBI Taxonomy" id="1033263"/>
    <lineage>
        <taxon>Eukaryota</taxon>
        <taxon>Fungi</taxon>
        <taxon>Dikarya</taxon>
        <taxon>Basidiomycota</taxon>
        <taxon>Agaricomycotina</taxon>
        <taxon>Agaricomycetes</taxon>
        <taxon>Agaricomycetidae</taxon>
        <taxon>Agaricales</taxon>
        <taxon>Marasmiineae</taxon>
        <taxon>Mycenaceae</taxon>
        <taxon>Mycena</taxon>
    </lineage>
</organism>
<reference evidence="2" key="1">
    <citation type="submission" date="2023-03" db="EMBL/GenBank/DDBJ databases">
        <title>Massive genome expansion in bonnet fungi (Mycena s.s.) driven by repeated elements and novel gene families across ecological guilds.</title>
        <authorList>
            <consortium name="Lawrence Berkeley National Laboratory"/>
            <person name="Harder C.B."/>
            <person name="Miyauchi S."/>
            <person name="Viragh M."/>
            <person name="Kuo A."/>
            <person name="Thoen E."/>
            <person name="Andreopoulos B."/>
            <person name="Lu D."/>
            <person name="Skrede I."/>
            <person name="Drula E."/>
            <person name="Henrissat B."/>
            <person name="Morin E."/>
            <person name="Kohler A."/>
            <person name="Barry K."/>
            <person name="LaButti K."/>
            <person name="Morin E."/>
            <person name="Salamov A."/>
            <person name="Lipzen A."/>
            <person name="Mereny Z."/>
            <person name="Hegedus B."/>
            <person name="Baldrian P."/>
            <person name="Stursova M."/>
            <person name="Weitz H."/>
            <person name="Taylor A."/>
            <person name="Grigoriev I.V."/>
            <person name="Nagy L.G."/>
            <person name="Martin F."/>
            <person name="Kauserud H."/>
        </authorList>
    </citation>
    <scope>NUCLEOTIDE SEQUENCE</scope>
    <source>
        <strain evidence="2">CBHHK067</strain>
    </source>
</reference>
<dbReference type="PROSITE" id="PS51186">
    <property type="entry name" value="GNAT"/>
    <property type="match status" value="1"/>
</dbReference>
<evidence type="ECO:0000259" key="1">
    <source>
        <dbReference type="PROSITE" id="PS51186"/>
    </source>
</evidence>
<dbReference type="InterPro" id="IPR016181">
    <property type="entry name" value="Acyl_CoA_acyltransferase"/>
</dbReference>
<proteinExistence type="predicted"/>
<name>A0AAD7GGG6_MYCRO</name>